<sequence>MAAYDAMGGNPNAKEVSEMPSDNVKITMGHAQLGARIDLFFVEQGLGFNPYSLRRARLRHIIELEVRSDGELAELGLTRDGILPFVFRDLLAA</sequence>
<proteinExistence type="predicted"/>
<gene>
    <name evidence="1" type="ORF">GGQ68_000743</name>
</gene>
<organism evidence="1 2">
    <name type="scientific">Sagittula marina</name>
    <dbReference type="NCBI Taxonomy" id="943940"/>
    <lineage>
        <taxon>Bacteria</taxon>
        <taxon>Pseudomonadati</taxon>
        <taxon>Pseudomonadota</taxon>
        <taxon>Alphaproteobacteria</taxon>
        <taxon>Rhodobacterales</taxon>
        <taxon>Roseobacteraceae</taxon>
        <taxon>Sagittula</taxon>
    </lineage>
</organism>
<name>A0A7W6DKI0_9RHOB</name>
<protein>
    <submittedName>
        <fullName evidence="1">Uncharacterized protein</fullName>
    </submittedName>
</protein>
<accession>A0A7W6DKI0</accession>
<dbReference type="AlphaFoldDB" id="A0A7W6DKI0"/>
<comment type="caution">
    <text evidence="1">The sequence shown here is derived from an EMBL/GenBank/DDBJ whole genome shotgun (WGS) entry which is preliminary data.</text>
</comment>
<dbReference type="EMBL" id="JACIEJ010000002">
    <property type="protein sequence ID" value="MBB3984427.1"/>
    <property type="molecule type" value="Genomic_DNA"/>
</dbReference>
<keyword evidence="2" id="KW-1185">Reference proteome</keyword>
<evidence type="ECO:0000313" key="2">
    <source>
        <dbReference type="Proteomes" id="UP000541426"/>
    </source>
</evidence>
<dbReference type="Proteomes" id="UP000541426">
    <property type="component" value="Unassembled WGS sequence"/>
</dbReference>
<dbReference type="RefSeq" id="WP_343055838.1">
    <property type="nucleotide sequence ID" value="NZ_BAABBZ010000014.1"/>
</dbReference>
<reference evidence="1 2" key="1">
    <citation type="submission" date="2020-08" db="EMBL/GenBank/DDBJ databases">
        <title>Genomic Encyclopedia of Type Strains, Phase IV (KMG-IV): sequencing the most valuable type-strain genomes for metagenomic binning, comparative biology and taxonomic classification.</title>
        <authorList>
            <person name="Goeker M."/>
        </authorList>
    </citation>
    <scope>NUCLEOTIDE SEQUENCE [LARGE SCALE GENOMIC DNA]</scope>
    <source>
        <strain evidence="1 2">DSM 102235</strain>
    </source>
</reference>
<evidence type="ECO:0000313" key="1">
    <source>
        <dbReference type="EMBL" id="MBB3984427.1"/>
    </source>
</evidence>